<dbReference type="AlphaFoldDB" id="T0LC08"/>
<sequence length="154" mass="18616">MSDLQSRLKKLQQDKSKEEETLEKEEIEEMISYVKTKPYKNPESYYRTNQLDQVIPDCYKNIVTNEHKFTNYVDETLFYIFYSNPGIEIQLIAYTQLNKRGYRYSKCLRMFIIVEENVTLDNLKHTITVFDPFNWCKINKDVIFDDKFVYSLEK</sequence>
<accession>T0LC08</accession>
<reference evidence="6 7" key="1">
    <citation type="journal article" date="2013" name="BMC Genomics">
        <title>Genome sequencing and comparative genomics of honey bee microsporidia, Nosema apis reveal novel insights into host-parasite interactions.</title>
        <authorList>
            <person name="Chen Yp."/>
            <person name="Pettis J.S."/>
            <person name="Zhao Y."/>
            <person name="Liu X."/>
            <person name="Tallon L.J."/>
            <person name="Sadzewicz L.D."/>
            <person name="Li R."/>
            <person name="Zheng H."/>
            <person name="Huang S."/>
            <person name="Zhang X."/>
            <person name="Hamilton M.C."/>
            <person name="Pernal S.F."/>
            <person name="Melathopoulos A.P."/>
            <person name="Yan X."/>
            <person name="Evans J.D."/>
        </authorList>
    </citation>
    <scope>NUCLEOTIDE SEQUENCE [LARGE SCALE GENOMIC DNA]</scope>
    <source>
        <strain evidence="6 7">BRL 01</strain>
    </source>
</reference>
<dbReference type="Gene3D" id="2.30.30.1020">
    <property type="entry name" value="CCR4-NOT complex subunit 2/3/5, C-terminal domain"/>
    <property type="match status" value="1"/>
</dbReference>
<evidence type="ECO:0000256" key="3">
    <source>
        <dbReference type="ARBA" id="ARBA00023163"/>
    </source>
</evidence>
<dbReference type="GO" id="GO:0030015">
    <property type="term" value="C:CCR4-NOT core complex"/>
    <property type="evidence" value="ECO:0007669"/>
    <property type="project" value="InterPro"/>
</dbReference>
<dbReference type="VEuPathDB" id="MicrosporidiaDB:NAPIS_ORF00608"/>
<name>T0LC08_9MICR</name>
<evidence type="ECO:0000313" key="7">
    <source>
        <dbReference type="Proteomes" id="UP000053780"/>
    </source>
</evidence>
<evidence type="ECO:0000256" key="2">
    <source>
        <dbReference type="ARBA" id="ARBA00023015"/>
    </source>
</evidence>
<dbReference type="Pfam" id="PF04153">
    <property type="entry name" value="NOT2_3_5_C"/>
    <property type="match status" value="1"/>
</dbReference>
<dbReference type="Proteomes" id="UP000053780">
    <property type="component" value="Unassembled WGS sequence"/>
</dbReference>
<dbReference type="PANTHER" id="PTHR23326">
    <property type="entry name" value="CCR4 NOT-RELATED"/>
    <property type="match status" value="1"/>
</dbReference>
<evidence type="ECO:0000313" key="6">
    <source>
        <dbReference type="EMBL" id="EQB61819.1"/>
    </source>
</evidence>
<feature type="region of interest" description="Disordered" evidence="4">
    <location>
        <begin position="1"/>
        <end position="22"/>
    </location>
</feature>
<keyword evidence="7" id="KW-1185">Reference proteome</keyword>
<dbReference type="InterPro" id="IPR038635">
    <property type="entry name" value="CCR4-NOT_su2/3/5_C_sf"/>
</dbReference>
<dbReference type="EMBL" id="KE647082">
    <property type="protein sequence ID" value="EQB61819.1"/>
    <property type="molecule type" value="Genomic_DNA"/>
</dbReference>
<evidence type="ECO:0000256" key="4">
    <source>
        <dbReference type="SAM" id="MobiDB-lite"/>
    </source>
</evidence>
<dbReference type="OrthoDB" id="25391at2759"/>
<dbReference type="GO" id="GO:0006355">
    <property type="term" value="P:regulation of DNA-templated transcription"/>
    <property type="evidence" value="ECO:0007669"/>
    <property type="project" value="InterPro"/>
</dbReference>
<dbReference type="HOGENOM" id="CLU_130565_0_0_1"/>
<protein>
    <submittedName>
        <fullName evidence="6">General negative regulator of transcription</fullName>
    </submittedName>
</protein>
<evidence type="ECO:0000256" key="1">
    <source>
        <dbReference type="ARBA" id="ARBA00007682"/>
    </source>
</evidence>
<dbReference type="InterPro" id="IPR040168">
    <property type="entry name" value="Not2/3/5"/>
</dbReference>
<keyword evidence="2" id="KW-0805">Transcription regulation</keyword>
<gene>
    <name evidence="6" type="ORF">NAPIS_ORF00608</name>
</gene>
<proteinExistence type="inferred from homology"/>
<comment type="similarity">
    <text evidence="1">Belongs to the CNOT2/3/5 family.</text>
</comment>
<evidence type="ECO:0000259" key="5">
    <source>
        <dbReference type="Pfam" id="PF04153"/>
    </source>
</evidence>
<feature type="domain" description="NOT2/NOT3/NOT5 C-terminal" evidence="5">
    <location>
        <begin position="39"/>
        <end position="146"/>
    </location>
</feature>
<organism evidence="6 7">
    <name type="scientific">Vairimorpha apis BRL 01</name>
    <dbReference type="NCBI Taxonomy" id="1037528"/>
    <lineage>
        <taxon>Eukaryota</taxon>
        <taxon>Fungi</taxon>
        <taxon>Fungi incertae sedis</taxon>
        <taxon>Microsporidia</taxon>
        <taxon>Nosematidae</taxon>
        <taxon>Vairimorpha</taxon>
    </lineage>
</organism>
<dbReference type="InterPro" id="IPR007282">
    <property type="entry name" value="NOT2/3/5_C"/>
</dbReference>
<keyword evidence="3" id="KW-0804">Transcription</keyword>
<dbReference type="GO" id="GO:0000289">
    <property type="term" value="P:nuclear-transcribed mRNA poly(A) tail shortening"/>
    <property type="evidence" value="ECO:0007669"/>
    <property type="project" value="UniProtKB-ARBA"/>
</dbReference>